<dbReference type="OrthoDB" id="5214107at2759"/>
<dbReference type="Proteomes" id="UP000094444">
    <property type="component" value="Unassembled WGS sequence"/>
</dbReference>
<reference evidence="2" key="1">
    <citation type="submission" date="2017-09" db="EMBL/GenBank/DDBJ databases">
        <title>Polyketide synthases of a Diaporthe helianthi virulent isolate.</title>
        <authorList>
            <person name="Baroncelli R."/>
        </authorList>
    </citation>
    <scope>NUCLEOTIDE SEQUENCE [LARGE SCALE GENOMIC DNA]</scope>
    <source>
        <strain evidence="2">7/96</strain>
    </source>
</reference>
<evidence type="ECO:0000313" key="3">
    <source>
        <dbReference type="Proteomes" id="UP000094444"/>
    </source>
</evidence>
<organism evidence="2 3">
    <name type="scientific">Diaporthe helianthi</name>
    <dbReference type="NCBI Taxonomy" id="158607"/>
    <lineage>
        <taxon>Eukaryota</taxon>
        <taxon>Fungi</taxon>
        <taxon>Dikarya</taxon>
        <taxon>Ascomycota</taxon>
        <taxon>Pezizomycotina</taxon>
        <taxon>Sordariomycetes</taxon>
        <taxon>Sordariomycetidae</taxon>
        <taxon>Diaporthales</taxon>
        <taxon>Diaporthaceae</taxon>
        <taxon>Diaporthe</taxon>
    </lineage>
</organism>
<feature type="region of interest" description="Disordered" evidence="1">
    <location>
        <begin position="48"/>
        <end position="131"/>
    </location>
</feature>
<proteinExistence type="predicted"/>
<dbReference type="InParanoid" id="A0A2P5IAX4"/>
<sequence>MQFGPASLKAFEAPLTHYDQPAPVCDRESNVSEVVSRPRCPQVVAATSALPGPSALHPAQSSKHSLTIREGFVEDDFEIPVEPDDPTKRSVDWPEDDFDISPPAHLRLKDKKARETDFPEDDFEITSEADN</sequence>
<dbReference type="EMBL" id="MAVT02000098">
    <property type="protein sequence ID" value="POS79644.1"/>
    <property type="molecule type" value="Genomic_DNA"/>
</dbReference>
<comment type="caution">
    <text evidence="2">The sequence shown here is derived from an EMBL/GenBank/DDBJ whole genome shotgun (WGS) entry which is preliminary data.</text>
</comment>
<feature type="compositionally biased region" description="Acidic residues" evidence="1">
    <location>
        <begin position="73"/>
        <end position="84"/>
    </location>
</feature>
<evidence type="ECO:0000256" key="1">
    <source>
        <dbReference type="SAM" id="MobiDB-lite"/>
    </source>
</evidence>
<gene>
    <name evidence="2" type="ORF">DHEL01_v201955</name>
</gene>
<keyword evidence="3" id="KW-1185">Reference proteome</keyword>
<feature type="compositionally biased region" description="Acidic residues" evidence="1">
    <location>
        <begin position="118"/>
        <end position="131"/>
    </location>
</feature>
<accession>A0A2P5IAX4</accession>
<protein>
    <submittedName>
        <fullName evidence="2">Uncharacterized protein</fullName>
    </submittedName>
</protein>
<evidence type="ECO:0000313" key="2">
    <source>
        <dbReference type="EMBL" id="POS79644.1"/>
    </source>
</evidence>
<dbReference type="AlphaFoldDB" id="A0A2P5IAX4"/>
<name>A0A2P5IAX4_DIAHE</name>